<dbReference type="AlphaFoldDB" id="A0A383F3T8"/>
<feature type="domain" description="Beta-lactamase-related" evidence="1">
    <location>
        <begin position="73"/>
        <end position="197"/>
    </location>
</feature>
<feature type="non-terminal residue" evidence="2">
    <location>
        <position position="197"/>
    </location>
</feature>
<accession>A0A383F3T8</accession>
<evidence type="ECO:0000259" key="1">
    <source>
        <dbReference type="Pfam" id="PF00144"/>
    </source>
</evidence>
<dbReference type="InterPro" id="IPR001466">
    <property type="entry name" value="Beta-lactam-related"/>
</dbReference>
<dbReference type="PANTHER" id="PTHR43283:SF14">
    <property type="entry name" value="BLL8153 PROTEIN"/>
    <property type="match status" value="1"/>
</dbReference>
<dbReference type="EMBL" id="UINC01231317">
    <property type="protein sequence ID" value="SVE63797.1"/>
    <property type="molecule type" value="Genomic_DNA"/>
</dbReference>
<proteinExistence type="predicted"/>
<reference evidence="2" key="1">
    <citation type="submission" date="2018-05" db="EMBL/GenBank/DDBJ databases">
        <authorList>
            <person name="Lanie J.A."/>
            <person name="Ng W.-L."/>
            <person name="Kazmierczak K.M."/>
            <person name="Andrzejewski T.M."/>
            <person name="Davidsen T.M."/>
            <person name="Wayne K.J."/>
            <person name="Tettelin H."/>
            <person name="Glass J.I."/>
            <person name="Rusch D."/>
            <person name="Podicherti R."/>
            <person name="Tsui H.-C.T."/>
            <person name="Winkler M.E."/>
        </authorList>
    </citation>
    <scope>NUCLEOTIDE SEQUENCE</scope>
</reference>
<dbReference type="PANTHER" id="PTHR43283">
    <property type="entry name" value="BETA-LACTAMASE-RELATED"/>
    <property type="match status" value="1"/>
</dbReference>
<protein>
    <recommendedName>
        <fullName evidence="1">Beta-lactamase-related domain-containing protein</fullName>
    </recommendedName>
</protein>
<name>A0A383F3T8_9ZZZZ</name>
<dbReference type="SUPFAM" id="SSF56601">
    <property type="entry name" value="beta-lactamase/transpeptidase-like"/>
    <property type="match status" value="1"/>
</dbReference>
<dbReference type="InterPro" id="IPR050789">
    <property type="entry name" value="Diverse_Enzym_Activities"/>
</dbReference>
<dbReference type="Gene3D" id="3.40.710.10">
    <property type="entry name" value="DD-peptidase/beta-lactamase superfamily"/>
    <property type="match status" value="1"/>
</dbReference>
<evidence type="ECO:0000313" key="2">
    <source>
        <dbReference type="EMBL" id="SVE63797.1"/>
    </source>
</evidence>
<dbReference type="Pfam" id="PF00144">
    <property type="entry name" value="Beta-lactamase"/>
    <property type="match status" value="1"/>
</dbReference>
<organism evidence="2">
    <name type="scientific">marine metagenome</name>
    <dbReference type="NCBI Taxonomy" id="408172"/>
    <lineage>
        <taxon>unclassified sequences</taxon>
        <taxon>metagenomes</taxon>
        <taxon>ecological metagenomes</taxon>
    </lineage>
</organism>
<sequence>MSDENEATSGLPMFTGAPMHDYFCQMADLGPSVTMSPSTTPMEWGDGEPFDLPATYEFHGEQRSVEDFFTETDTAALLVLQDGTVRHERYGLTGGRDTPWLSMSVAKSFISALVGIALDGGSIRSLDDAMSDYFEVAPGSAYDGVPIRDVLQMSSGARWNEDYNDPESDIFRLSSCLAGIGTFDDFVATAAPENKPG</sequence>
<gene>
    <name evidence="2" type="ORF">METZ01_LOCUS516651</name>
</gene>
<dbReference type="InterPro" id="IPR012338">
    <property type="entry name" value="Beta-lactam/transpept-like"/>
</dbReference>